<evidence type="ECO:0000313" key="4">
    <source>
        <dbReference type="EMBL" id="CAF3923382.1"/>
    </source>
</evidence>
<evidence type="ECO:0000259" key="2">
    <source>
        <dbReference type="Pfam" id="PF25805"/>
    </source>
</evidence>
<keyword evidence="5" id="KW-1185">Reference proteome</keyword>
<dbReference type="PANTHER" id="PTHR21074">
    <property type="entry name" value="IQ AND UBIQUITIN-LIKE DOMAIN-CONTAINING PROTEIN"/>
    <property type="match status" value="1"/>
</dbReference>
<dbReference type="GO" id="GO:0031514">
    <property type="term" value="C:motile cilium"/>
    <property type="evidence" value="ECO:0007669"/>
    <property type="project" value="TreeGrafter"/>
</dbReference>
<name>A0A814THY5_9BILA</name>
<sequence>ASTNCSLNLDDNLIPLKKTFCGAHSLSEIDLVSSNIQLLDICNFDQLPSLKRLSLMDNPLYCSCSLFYLKYGDIYRLLLNEDYDDDDQIDTDLGQWLKPELRRHIDMAYIRGNLKRPPIEFSLFSRCSQPNEWKDLELINITRVSKICRQEWQTIQNSCQKYCDQRDRTPIISNKLTTINPVIINRSSSFVVRFHILVEAVKTNLRTDPMSTDASMDRQNYETADETTDVKKENGDQSERQEPKLATVKMFFQPSGQIVPVAFSLLSPIEELLYHFAKELRMNADILEISHKGVPLKPNLNLSEIDVEPNTTVNLELRSKDPNEPLRQYKPRQDYSMPDVITVRLEEGPSISRDVVVEIERNHIRKPYLGGMRHRLSGKEFHHASAQTLPPQRPDKGIIRVCRDTQTIKSKHRPVQTLNDMSTQMTKPGVYISEDNDRCLTPKRYQTADEKLTILTEKVLVNTKKLSKQYKMSLAYFKAIIIQKYYRRWLAKRDVNTLREGPVFLQYFLYVKYVQFCIFLAFHTRVQYELDQKQKQHDERQDRFQNDLQRRLHPRTKDDFDVVYSALEKWREEEIAKINATKQGAARKAALAITPYSIRARELMQIYNTITMKFLTLDERLDILLTLKHTVKEHECRLTQEIIQLIDREADLLMRGVKEENLSGLRKRISTLFLQYIKTPTFNPGVVRHLKVPQDPIVVEQKTHYCRSCQQYYPSTEFTVSTTNVKIGKCRHCLRLENIANKRSDHTKYKFLLKKVEKEEYTYNDGAQCVFHLTVSDIEYLYKSIWDGHSALSEEGDVYNLTFVRWNKRTEFTPWNCILLTLNEAIAHLKIDDLDGSYSEPFCKKIRYKHAIARAHFSKLVEYMKNNRPASDVGITGIKVLNTDRLVANANA</sequence>
<dbReference type="Gene3D" id="3.80.10.10">
    <property type="entry name" value="Ribonuclease Inhibitor"/>
    <property type="match status" value="1"/>
</dbReference>
<organism evidence="3 5">
    <name type="scientific">Didymodactylos carnosus</name>
    <dbReference type="NCBI Taxonomy" id="1234261"/>
    <lineage>
        <taxon>Eukaryota</taxon>
        <taxon>Metazoa</taxon>
        <taxon>Spiralia</taxon>
        <taxon>Gnathifera</taxon>
        <taxon>Rotifera</taxon>
        <taxon>Eurotatoria</taxon>
        <taxon>Bdelloidea</taxon>
        <taxon>Philodinida</taxon>
        <taxon>Philodinidae</taxon>
        <taxon>Didymodactylos</taxon>
    </lineage>
</organism>
<dbReference type="EMBL" id="CAJOBC010007167">
    <property type="protein sequence ID" value="CAF3923382.1"/>
    <property type="molecule type" value="Genomic_DNA"/>
</dbReference>
<evidence type="ECO:0000313" key="3">
    <source>
        <dbReference type="EMBL" id="CAF1159919.1"/>
    </source>
</evidence>
<feature type="region of interest" description="Disordered" evidence="1">
    <location>
        <begin position="209"/>
        <end position="241"/>
    </location>
</feature>
<evidence type="ECO:0000256" key="1">
    <source>
        <dbReference type="SAM" id="MobiDB-lite"/>
    </source>
</evidence>
<comment type="caution">
    <text evidence="3">The sequence shown here is derived from an EMBL/GenBank/DDBJ whole genome shotgun (WGS) entry which is preliminary data.</text>
</comment>
<evidence type="ECO:0000313" key="5">
    <source>
        <dbReference type="Proteomes" id="UP000663829"/>
    </source>
</evidence>
<dbReference type="Pfam" id="PF25805">
    <property type="entry name" value="IQUB"/>
    <property type="match status" value="1"/>
</dbReference>
<dbReference type="InterPro" id="IPR037695">
    <property type="entry name" value="IQUB"/>
</dbReference>
<dbReference type="SUPFAM" id="SSF54236">
    <property type="entry name" value="Ubiquitin-like"/>
    <property type="match status" value="1"/>
</dbReference>
<dbReference type="Proteomes" id="UP000663829">
    <property type="component" value="Unassembled WGS sequence"/>
</dbReference>
<dbReference type="GO" id="GO:0001669">
    <property type="term" value="C:acrosomal vesicle"/>
    <property type="evidence" value="ECO:0007669"/>
    <property type="project" value="TreeGrafter"/>
</dbReference>
<dbReference type="PANTHER" id="PTHR21074:SF0">
    <property type="entry name" value="IQ AND UBIQUITIN-LIKE DOMAIN-CONTAINING PROTEIN"/>
    <property type="match status" value="1"/>
</dbReference>
<gene>
    <name evidence="3" type="ORF">GPM918_LOCUS21624</name>
    <name evidence="4" type="ORF">SRO942_LOCUS21621</name>
</gene>
<dbReference type="GO" id="GO:0030317">
    <property type="term" value="P:flagellated sperm motility"/>
    <property type="evidence" value="ECO:0007669"/>
    <property type="project" value="TreeGrafter"/>
</dbReference>
<protein>
    <recommendedName>
        <fullName evidence="2">IQ motif and ubiquitin-like domain-containing protein</fullName>
    </recommendedName>
</protein>
<feature type="compositionally biased region" description="Basic and acidic residues" evidence="1">
    <location>
        <begin position="228"/>
        <end position="241"/>
    </location>
</feature>
<dbReference type="Proteomes" id="UP000681722">
    <property type="component" value="Unassembled WGS sequence"/>
</dbReference>
<dbReference type="SUPFAM" id="SSF52058">
    <property type="entry name" value="L domain-like"/>
    <property type="match status" value="1"/>
</dbReference>
<dbReference type="InterPro" id="IPR032675">
    <property type="entry name" value="LRR_dom_sf"/>
</dbReference>
<feature type="domain" description="IQ motif and ubiquitin-like" evidence="2">
    <location>
        <begin position="591"/>
        <end position="696"/>
    </location>
</feature>
<dbReference type="InterPro" id="IPR029071">
    <property type="entry name" value="Ubiquitin-like_domsf"/>
</dbReference>
<dbReference type="AlphaFoldDB" id="A0A814THY5"/>
<dbReference type="InterPro" id="IPR057887">
    <property type="entry name" value="IQUB_helical"/>
</dbReference>
<proteinExistence type="predicted"/>
<accession>A0A814THY5</accession>
<dbReference type="GO" id="GO:0060271">
    <property type="term" value="P:cilium assembly"/>
    <property type="evidence" value="ECO:0007669"/>
    <property type="project" value="TreeGrafter"/>
</dbReference>
<reference evidence="3" key="1">
    <citation type="submission" date="2021-02" db="EMBL/GenBank/DDBJ databases">
        <authorList>
            <person name="Nowell W R."/>
        </authorList>
    </citation>
    <scope>NUCLEOTIDE SEQUENCE</scope>
</reference>
<dbReference type="OrthoDB" id="10265862at2759"/>
<feature type="non-terminal residue" evidence="3">
    <location>
        <position position="892"/>
    </location>
</feature>
<dbReference type="EMBL" id="CAJNOQ010007167">
    <property type="protein sequence ID" value="CAF1159919.1"/>
    <property type="molecule type" value="Genomic_DNA"/>
</dbReference>